<dbReference type="EMBL" id="JAHHZF010000003">
    <property type="protein sequence ID" value="MBT9289026.1"/>
    <property type="molecule type" value="Genomic_DNA"/>
</dbReference>
<evidence type="ECO:0000313" key="2">
    <source>
        <dbReference type="EMBL" id="MBT9289026.1"/>
    </source>
</evidence>
<evidence type="ECO:0000256" key="1">
    <source>
        <dbReference type="ARBA" id="ARBA00009981"/>
    </source>
</evidence>
<proteinExistence type="inferred from homology"/>
<sequence>MGLVVTVREAEERIAELLQRVRDGEHVVVTEDGKPIVSFVPSSVDAPQLQTAKVPGDIFARSRAFFAARGIDSTVIHVSPDFDEPLSDDFWEGKAEW</sequence>
<dbReference type="AlphaFoldDB" id="A0A947GCC0"/>
<dbReference type="Proteomes" id="UP000766595">
    <property type="component" value="Unassembled WGS sequence"/>
</dbReference>
<dbReference type="NCBIfam" id="TIGR01552">
    <property type="entry name" value="phd_fam"/>
    <property type="match status" value="1"/>
</dbReference>
<dbReference type="InterPro" id="IPR036165">
    <property type="entry name" value="YefM-like_sf"/>
</dbReference>
<reference evidence="2 3" key="1">
    <citation type="submission" date="2021-06" db="EMBL/GenBank/DDBJ databases">
        <authorList>
            <person name="Grouzdev D.S."/>
            <person name="Koziaeva V."/>
        </authorList>
    </citation>
    <scope>NUCLEOTIDE SEQUENCE [LARGE SCALE GENOMIC DNA]</scope>
    <source>
        <strain evidence="2 3">22</strain>
    </source>
</reference>
<dbReference type="PANTHER" id="PTHR35377">
    <property type="entry name" value="ANTITOXIN VAPB49-RELATED-RELATED"/>
    <property type="match status" value="1"/>
</dbReference>
<dbReference type="InterPro" id="IPR051416">
    <property type="entry name" value="phD-YefM_TA_antitoxins"/>
</dbReference>
<evidence type="ECO:0000313" key="3">
    <source>
        <dbReference type="Proteomes" id="UP000766595"/>
    </source>
</evidence>
<keyword evidence="3" id="KW-1185">Reference proteome</keyword>
<comment type="similarity">
    <text evidence="1">Belongs to the phD/YefM antitoxin family.</text>
</comment>
<protein>
    <submittedName>
        <fullName evidence="2">Type II toxin-antitoxin system prevent-host-death family antitoxin</fullName>
    </submittedName>
</protein>
<dbReference type="SUPFAM" id="SSF143120">
    <property type="entry name" value="YefM-like"/>
    <property type="match status" value="1"/>
</dbReference>
<accession>A0A947GCC0</accession>
<dbReference type="PANTHER" id="PTHR35377:SF7">
    <property type="entry name" value="SSL1004 PROTEIN"/>
    <property type="match status" value="1"/>
</dbReference>
<name>A0A947GCC0_9HYPH</name>
<comment type="caution">
    <text evidence="2">The sequence shown here is derived from an EMBL/GenBank/DDBJ whole genome shotgun (WGS) entry which is preliminary data.</text>
</comment>
<gene>
    <name evidence="2" type="ORF">KL771_06170</name>
</gene>
<dbReference type="RefSeq" id="WP_261967680.1">
    <property type="nucleotide sequence ID" value="NZ_JAHHZF010000003.1"/>
</dbReference>
<organism evidence="2 3">
    <name type="scientific">Prosthecodimorpha staleyi</name>
    <dbReference type="NCBI Taxonomy" id="2840188"/>
    <lineage>
        <taxon>Bacteria</taxon>
        <taxon>Pseudomonadati</taxon>
        <taxon>Pseudomonadota</taxon>
        <taxon>Alphaproteobacteria</taxon>
        <taxon>Hyphomicrobiales</taxon>
        <taxon>Ancalomicrobiaceae</taxon>
        <taxon>Prosthecodimorpha</taxon>
    </lineage>
</organism>